<dbReference type="Pfam" id="PF12776">
    <property type="entry name" value="Myb_DNA-bind_3"/>
    <property type="match status" value="1"/>
</dbReference>
<gene>
    <name evidence="3" type="ORF">B0H16DRAFT_1757072</name>
</gene>
<dbReference type="Proteomes" id="UP001215598">
    <property type="component" value="Unassembled WGS sequence"/>
</dbReference>
<dbReference type="PANTHER" id="PTHR46929:SF3">
    <property type="entry name" value="MYB_SANT-LIKE DOMAIN-CONTAINING PROTEIN"/>
    <property type="match status" value="1"/>
</dbReference>
<feature type="compositionally biased region" description="Low complexity" evidence="1">
    <location>
        <begin position="288"/>
        <end position="297"/>
    </location>
</feature>
<evidence type="ECO:0000259" key="2">
    <source>
        <dbReference type="Pfam" id="PF12776"/>
    </source>
</evidence>
<evidence type="ECO:0000256" key="1">
    <source>
        <dbReference type="SAM" id="MobiDB-lite"/>
    </source>
</evidence>
<proteinExistence type="predicted"/>
<sequence length="402" mass="43930">MPPRMPPRGDSPDNSGDDSDPVIPDNASSNFTVPETNHALDFLLKDPAKYLSGNGFKEKACAEISASLKTTFPNRPIRKKNVVGNRLRYVKAAYEDYEFVRGKSGVGWDDQQKMATAESEFIDTFVEVHGKKYAKCFDHPCPYYIRLAQLFGGNKATGAHVLHLTKRTKKSTSSSTSASASASASTSTSASASASTSATTPSSQPTPKRKRARQPLENLENDILDIDSESALDQPASPKPYDDELLPAPPKRRRVRDDDNENNESKKDDINGDDSKKKASVRDRDRSISASSSSGGRRTSRNAEAGNEIARGLKMIGEGMSAPIITKADTSHVDAIIDAFNEDATLLPVDPDGEYYALFLDSLSANAIRARSFVKTTNRIQRIALLKRVLVEKDMDIPGNWV</sequence>
<dbReference type="AlphaFoldDB" id="A0AAD7K0F1"/>
<comment type="caution">
    <text evidence="3">The sequence shown here is derived from an EMBL/GenBank/DDBJ whole genome shotgun (WGS) entry which is preliminary data.</text>
</comment>
<evidence type="ECO:0000313" key="3">
    <source>
        <dbReference type="EMBL" id="KAJ7775543.1"/>
    </source>
</evidence>
<accession>A0AAD7K0F1</accession>
<dbReference type="PANTHER" id="PTHR46929">
    <property type="entry name" value="EXPRESSED PROTEIN"/>
    <property type="match status" value="1"/>
</dbReference>
<feature type="compositionally biased region" description="Low complexity" evidence="1">
    <location>
        <begin position="171"/>
        <end position="203"/>
    </location>
</feature>
<dbReference type="InterPro" id="IPR024752">
    <property type="entry name" value="Myb/SANT-like_dom"/>
</dbReference>
<protein>
    <recommendedName>
        <fullName evidence="2">Myb/SANT-like domain-containing protein</fullName>
    </recommendedName>
</protein>
<name>A0AAD7K0F1_9AGAR</name>
<keyword evidence="4" id="KW-1185">Reference proteome</keyword>
<feature type="region of interest" description="Disordered" evidence="1">
    <location>
        <begin position="1"/>
        <end position="31"/>
    </location>
</feature>
<evidence type="ECO:0000313" key="4">
    <source>
        <dbReference type="Proteomes" id="UP001215598"/>
    </source>
</evidence>
<feature type="compositionally biased region" description="Basic and acidic residues" evidence="1">
    <location>
        <begin position="263"/>
        <end position="287"/>
    </location>
</feature>
<feature type="domain" description="Myb/SANT-like" evidence="2">
    <location>
        <begin position="51"/>
        <end position="120"/>
    </location>
</feature>
<feature type="compositionally biased region" description="Acidic residues" evidence="1">
    <location>
        <begin position="219"/>
        <end position="230"/>
    </location>
</feature>
<feature type="region of interest" description="Disordered" evidence="1">
    <location>
        <begin position="165"/>
        <end position="306"/>
    </location>
</feature>
<reference evidence="3" key="1">
    <citation type="submission" date="2023-03" db="EMBL/GenBank/DDBJ databases">
        <title>Massive genome expansion in bonnet fungi (Mycena s.s.) driven by repeated elements and novel gene families across ecological guilds.</title>
        <authorList>
            <consortium name="Lawrence Berkeley National Laboratory"/>
            <person name="Harder C.B."/>
            <person name="Miyauchi S."/>
            <person name="Viragh M."/>
            <person name="Kuo A."/>
            <person name="Thoen E."/>
            <person name="Andreopoulos B."/>
            <person name="Lu D."/>
            <person name="Skrede I."/>
            <person name="Drula E."/>
            <person name="Henrissat B."/>
            <person name="Morin E."/>
            <person name="Kohler A."/>
            <person name="Barry K."/>
            <person name="LaButti K."/>
            <person name="Morin E."/>
            <person name="Salamov A."/>
            <person name="Lipzen A."/>
            <person name="Mereny Z."/>
            <person name="Hegedus B."/>
            <person name="Baldrian P."/>
            <person name="Stursova M."/>
            <person name="Weitz H."/>
            <person name="Taylor A."/>
            <person name="Grigoriev I.V."/>
            <person name="Nagy L.G."/>
            <person name="Martin F."/>
            <person name="Kauserud H."/>
        </authorList>
    </citation>
    <scope>NUCLEOTIDE SEQUENCE</scope>
    <source>
        <strain evidence="3">CBHHK182m</strain>
    </source>
</reference>
<dbReference type="EMBL" id="JARKIB010000010">
    <property type="protein sequence ID" value="KAJ7775543.1"/>
    <property type="molecule type" value="Genomic_DNA"/>
</dbReference>
<organism evidence="3 4">
    <name type="scientific">Mycena metata</name>
    <dbReference type="NCBI Taxonomy" id="1033252"/>
    <lineage>
        <taxon>Eukaryota</taxon>
        <taxon>Fungi</taxon>
        <taxon>Dikarya</taxon>
        <taxon>Basidiomycota</taxon>
        <taxon>Agaricomycotina</taxon>
        <taxon>Agaricomycetes</taxon>
        <taxon>Agaricomycetidae</taxon>
        <taxon>Agaricales</taxon>
        <taxon>Marasmiineae</taxon>
        <taxon>Mycenaceae</taxon>
        <taxon>Mycena</taxon>
    </lineage>
</organism>